<dbReference type="InterPro" id="IPR050832">
    <property type="entry name" value="Bact_Acetyltransf"/>
</dbReference>
<protein>
    <submittedName>
        <fullName evidence="4">GNAT family N-acetyltransferase</fullName>
    </submittedName>
</protein>
<dbReference type="Gene3D" id="3.40.630.30">
    <property type="match status" value="1"/>
</dbReference>
<dbReference type="PANTHER" id="PTHR43877">
    <property type="entry name" value="AMINOALKYLPHOSPHONATE N-ACETYLTRANSFERASE-RELATED-RELATED"/>
    <property type="match status" value="1"/>
</dbReference>
<evidence type="ECO:0000256" key="2">
    <source>
        <dbReference type="ARBA" id="ARBA00023315"/>
    </source>
</evidence>
<proteinExistence type="predicted"/>
<feature type="domain" description="N-acetyltransferase" evidence="3">
    <location>
        <begin position="5"/>
        <end position="173"/>
    </location>
</feature>
<dbReference type="InterPro" id="IPR016181">
    <property type="entry name" value="Acyl_CoA_acyltransferase"/>
</dbReference>
<dbReference type="InterPro" id="IPR000182">
    <property type="entry name" value="GNAT_dom"/>
</dbReference>
<keyword evidence="5" id="KW-1185">Reference proteome</keyword>
<dbReference type="KEGG" id="add:HUW48_26380"/>
<evidence type="ECO:0000256" key="1">
    <source>
        <dbReference type="ARBA" id="ARBA00022679"/>
    </source>
</evidence>
<sequence length="173" mass="19460">MRPTATLRRATAADTNLLTIIGEQSFAEAFGEANTPENMAAFLSRVFAPEIVADELATPTTEFYLAELGNEAAGYVKMEYPAPEAQVPFQNVLKISRLYLLRKFLGLGLGDQLMHFCIEKAKLVGCEAIWLTVWEHNLRAVSFYQKWGFYQVGTEDFILGDDVQLDYLLVKQL</sequence>
<dbReference type="CDD" id="cd04301">
    <property type="entry name" value="NAT_SF"/>
    <property type="match status" value="1"/>
</dbReference>
<evidence type="ECO:0000313" key="4">
    <source>
        <dbReference type="EMBL" id="QMU31339.1"/>
    </source>
</evidence>
<keyword evidence="1 4" id="KW-0808">Transferase</keyword>
<dbReference type="SUPFAM" id="SSF55729">
    <property type="entry name" value="Acyl-CoA N-acyltransferases (Nat)"/>
    <property type="match status" value="1"/>
</dbReference>
<reference evidence="4 5" key="1">
    <citation type="submission" date="2020-08" db="EMBL/GenBank/DDBJ databases">
        <title>Adhaeribacter dokdonensis sp. nov., isolated from the rhizosphere of Elymus tsukushiensis, a plant native to the Dokdo Islands, Republic of Korea.</title>
        <authorList>
            <person name="Ghim S.Y."/>
        </authorList>
    </citation>
    <scope>NUCLEOTIDE SEQUENCE [LARGE SCALE GENOMIC DNA]</scope>
    <source>
        <strain evidence="4 5">KUDC8001</strain>
    </source>
</reference>
<dbReference type="PROSITE" id="PS51186">
    <property type="entry name" value="GNAT"/>
    <property type="match status" value="1"/>
</dbReference>
<dbReference type="GO" id="GO:0016747">
    <property type="term" value="F:acyltransferase activity, transferring groups other than amino-acyl groups"/>
    <property type="evidence" value="ECO:0007669"/>
    <property type="project" value="InterPro"/>
</dbReference>
<dbReference type="Proteomes" id="UP000514509">
    <property type="component" value="Chromosome"/>
</dbReference>
<evidence type="ECO:0000259" key="3">
    <source>
        <dbReference type="PROSITE" id="PS51186"/>
    </source>
</evidence>
<keyword evidence="2" id="KW-0012">Acyltransferase</keyword>
<dbReference type="EMBL" id="CP055153">
    <property type="protein sequence ID" value="QMU31339.1"/>
    <property type="molecule type" value="Genomic_DNA"/>
</dbReference>
<evidence type="ECO:0000313" key="5">
    <source>
        <dbReference type="Proteomes" id="UP000514509"/>
    </source>
</evidence>
<dbReference type="RefSeq" id="WP_182413775.1">
    <property type="nucleotide sequence ID" value="NZ_CP055153.1"/>
</dbReference>
<dbReference type="AlphaFoldDB" id="A0A7L7LG10"/>
<name>A0A7L7LG10_9BACT</name>
<accession>A0A7L7LG10</accession>
<gene>
    <name evidence="4" type="ORF">HUW48_26380</name>
</gene>
<organism evidence="4 5">
    <name type="scientific">Adhaeribacter radiodurans</name>
    <dbReference type="NCBI Taxonomy" id="2745197"/>
    <lineage>
        <taxon>Bacteria</taxon>
        <taxon>Pseudomonadati</taxon>
        <taxon>Bacteroidota</taxon>
        <taxon>Cytophagia</taxon>
        <taxon>Cytophagales</taxon>
        <taxon>Hymenobacteraceae</taxon>
        <taxon>Adhaeribacter</taxon>
    </lineage>
</organism>
<dbReference type="Pfam" id="PF00583">
    <property type="entry name" value="Acetyltransf_1"/>
    <property type="match status" value="1"/>
</dbReference>